<sequence length="134" mass="14786">MERRRSSASSLDEISASYDVPIVDPSSVPKCVVADTLLHKAQSSLRWTLRDAVKNIPRSYWQNLKQHSYRQAITKGKIIAIIALGFSRQGSPHQINRLRIALSHGSSSVTPHTLMSSLTSSINLLNSYCAGLLL</sequence>
<gene>
    <name evidence="1" type="ORF">SK128_001340</name>
</gene>
<evidence type="ECO:0000313" key="2">
    <source>
        <dbReference type="Proteomes" id="UP001381693"/>
    </source>
</evidence>
<reference evidence="1 2" key="1">
    <citation type="submission" date="2023-11" db="EMBL/GenBank/DDBJ databases">
        <title>Halocaridina rubra genome assembly.</title>
        <authorList>
            <person name="Smith C."/>
        </authorList>
    </citation>
    <scope>NUCLEOTIDE SEQUENCE [LARGE SCALE GENOMIC DNA]</scope>
    <source>
        <strain evidence="1">EP-1</strain>
        <tissue evidence="1">Whole</tissue>
    </source>
</reference>
<proteinExistence type="predicted"/>
<dbReference type="AlphaFoldDB" id="A0AAN9A8W6"/>
<keyword evidence="2" id="KW-1185">Reference proteome</keyword>
<comment type="caution">
    <text evidence="1">The sequence shown here is derived from an EMBL/GenBank/DDBJ whole genome shotgun (WGS) entry which is preliminary data.</text>
</comment>
<protein>
    <submittedName>
        <fullName evidence="1">Uncharacterized protein</fullName>
    </submittedName>
</protein>
<organism evidence="1 2">
    <name type="scientific">Halocaridina rubra</name>
    <name type="common">Hawaiian red shrimp</name>
    <dbReference type="NCBI Taxonomy" id="373956"/>
    <lineage>
        <taxon>Eukaryota</taxon>
        <taxon>Metazoa</taxon>
        <taxon>Ecdysozoa</taxon>
        <taxon>Arthropoda</taxon>
        <taxon>Crustacea</taxon>
        <taxon>Multicrustacea</taxon>
        <taxon>Malacostraca</taxon>
        <taxon>Eumalacostraca</taxon>
        <taxon>Eucarida</taxon>
        <taxon>Decapoda</taxon>
        <taxon>Pleocyemata</taxon>
        <taxon>Caridea</taxon>
        <taxon>Atyoidea</taxon>
        <taxon>Atyidae</taxon>
        <taxon>Halocaridina</taxon>
    </lineage>
</organism>
<evidence type="ECO:0000313" key="1">
    <source>
        <dbReference type="EMBL" id="KAK7085266.1"/>
    </source>
</evidence>
<dbReference type="Proteomes" id="UP001381693">
    <property type="component" value="Unassembled WGS sequence"/>
</dbReference>
<name>A0AAN9A8W6_HALRR</name>
<accession>A0AAN9A8W6</accession>
<dbReference type="EMBL" id="JAXCGZ010001377">
    <property type="protein sequence ID" value="KAK7085266.1"/>
    <property type="molecule type" value="Genomic_DNA"/>
</dbReference>